<evidence type="ECO:0000259" key="4">
    <source>
        <dbReference type="PROSITE" id="PS50102"/>
    </source>
</evidence>
<dbReference type="EMBL" id="JNBS01000748">
    <property type="protein sequence ID" value="OQS03849.1"/>
    <property type="molecule type" value="Genomic_DNA"/>
</dbReference>
<dbReference type="InterPro" id="IPR012677">
    <property type="entry name" value="Nucleotide-bd_a/b_plait_sf"/>
</dbReference>
<evidence type="ECO:0000313" key="6">
    <source>
        <dbReference type="Proteomes" id="UP000243217"/>
    </source>
</evidence>
<keyword evidence="6" id="KW-1185">Reference proteome</keyword>
<dbReference type="GO" id="GO:0003723">
    <property type="term" value="F:RNA binding"/>
    <property type="evidence" value="ECO:0007669"/>
    <property type="project" value="UniProtKB-UniRule"/>
</dbReference>
<dbReference type="GO" id="GO:0005634">
    <property type="term" value="C:nucleus"/>
    <property type="evidence" value="ECO:0007669"/>
    <property type="project" value="TreeGrafter"/>
</dbReference>
<evidence type="ECO:0000256" key="1">
    <source>
        <dbReference type="ARBA" id="ARBA00022884"/>
    </source>
</evidence>
<dbReference type="InterPro" id="IPR050886">
    <property type="entry name" value="RNA-binding_reg"/>
</dbReference>
<dbReference type="AlphaFoldDB" id="A0A1W0A0X4"/>
<dbReference type="PANTHER" id="PTHR48024:SF56">
    <property type="entry name" value="HETEROGENEOUS NUCLEAR RIBONUCLEOPROTEIN A0"/>
    <property type="match status" value="1"/>
</dbReference>
<reference evidence="5 6" key="1">
    <citation type="journal article" date="2014" name="Genome Biol. Evol.">
        <title>The secreted proteins of Achlya hypogyna and Thraustotheca clavata identify the ancestral oomycete secretome and reveal gene acquisitions by horizontal gene transfer.</title>
        <authorList>
            <person name="Misner I."/>
            <person name="Blouin N."/>
            <person name="Leonard G."/>
            <person name="Richards T.A."/>
            <person name="Lane C.E."/>
        </authorList>
    </citation>
    <scope>NUCLEOTIDE SEQUENCE [LARGE SCALE GENOMIC DNA]</scope>
    <source>
        <strain evidence="5 6">ATCC 34112</strain>
    </source>
</reference>
<feature type="region of interest" description="Disordered" evidence="3">
    <location>
        <begin position="153"/>
        <end position="176"/>
    </location>
</feature>
<dbReference type="PANTHER" id="PTHR48024">
    <property type="entry name" value="GEO13361P1-RELATED"/>
    <property type="match status" value="1"/>
</dbReference>
<evidence type="ECO:0000256" key="2">
    <source>
        <dbReference type="PROSITE-ProRule" id="PRU00176"/>
    </source>
</evidence>
<dbReference type="InterPro" id="IPR000504">
    <property type="entry name" value="RRM_dom"/>
</dbReference>
<feature type="compositionally biased region" description="Pro residues" evidence="3">
    <location>
        <begin position="340"/>
        <end position="357"/>
    </location>
</feature>
<dbReference type="PROSITE" id="PS50102">
    <property type="entry name" value="RRM"/>
    <property type="match status" value="2"/>
</dbReference>
<feature type="compositionally biased region" description="Polar residues" evidence="3">
    <location>
        <begin position="11"/>
        <end position="22"/>
    </location>
</feature>
<feature type="compositionally biased region" description="Polar residues" evidence="3">
    <location>
        <begin position="164"/>
        <end position="176"/>
    </location>
</feature>
<dbReference type="Proteomes" id="UP000243217">
    <property type="component" value="Unassembled WGS sequence"/>
</dbReference>
<dbReference type="SUPFAM" id="SSF54928">
    <property type="entry name" value="RNA-binding domain, RBD"/>
    <property type="match status" value="2"/>
</dbReference>
<name>A0A1W0A0X4_9STRA</name>
<evidence type="ECO:0000313" key="5">
    <source>
        <dbReference type="EMBL" id="OQS03849.1"/>
    </source>
</evidence>
<dbReference type="InterPro" id="IPR035979">
    <property type="entry name" value="RBD_domain_sf"/>
</dbReference>
<dbReference type="Pfam" id="PF00076">
    <property type="entry name" value="RRM_1"/>
    <property type="match status" value="2"/>
</dbReference>
<keyword evidence="1 2" id="KW-0694">RNA-binding</keyword>
<feature type="domain" description="RRM" evidence="4">
    <location>
        <begin position="196"/>
        <end position="273"/>
    </location>
</feature>
<sequence>MDASKKRKLETTNARNTGNSKAQEAKCEDVDDAKELTRLLEPFSREQVVAILVSAALQHESLFNEIKTMASVDIVHRKIFIRGLPWDLTSNGLREYFNKFGPVDEAIVIVDKSTGKSKGFGFLVFPDMETADIVLKAQPHEIEGRKCPCKLAATPHTEEPTPQPSNRIKNSANTSSAANILQPQQDVGPPGDEADRKLFVRGLHWDTHAESLNAEFKKYGDIEDVTVTKDRQTGKSKGYGFIVFRHQMGARRALAQPTKVIDGRSTHCNLAIQPQRNNHAPVPPASAPYHMPQPPMPGPYQPQAAMYMVPPGYVMSPYPDASAYMAAPYPPAPIYAYSQPQPPLPQPSQPPPPPPRQ</sequence>
<organism evidence="5 6">
    <name type="scientific">Thraustotheca clavata</name>
    <dbReference type="NCBI Taxonomy" id="74557"/>
    <lineage>
        <taxon>Eukaryota</taxon>
        <taxon>Sar</taxon>
        <taxon>Stramenopiles</taxon>
        <taxon>Oomycota</taxon>
        <taxon>Saprolegniomycetes</taxon>
        <taxon>Saprolegniales</taxon>
        <taxon>Achlyaceae</taxon>
        <taxon>Thraustotheca</taxon>
    </lineage>
</organism>
<gene>
    <name evidence="5" type="ORF">THRCLA_03863</name>
</gene>
<feature type="region of interest" description="Disordered" evidence="3">
    <location>
        <begin position="1"/>
        <end position="27"/>
    </location>
</feature>
<protein>
    <recommendedName>
        <fullName evidence="4">RRM domain-containing protein</fullName>
    </recommendedName>
</protein>
<proteinExistence type="predicted"/>
<evidence type="ECO:0000256" key="3">
    <source>
        <dbReference type="SAM" id="MobiDB-lite"/>
    </source>
</evidence>
<accession>A0A1W0A0X4</accession>
<dbReference type="OrthoDB" id="1875751at2759"/>
<comment type="caution">
    <text evidence="5">The sequence shown here is derived from an EMBL/GenBank/DDBJ whole genome shotgun (WGS) entry which is preliminary data.</text>
</comment>
<dbReference type="Gene3D" id="3.30.70.330">
    <property type="match status" value="2"/>
</dbReference>
<feature type="region of interest" description="Disordered" evidence="3">
    <location>
        <begin position="335"/>
        <end position="357"/>
    </location>
</feature>
<dbReference type="STRING" id="74557.A0A1W0A0X4"/>
<dbReference type="SMART" id="SM00360">
    <property type="entry name" value="RRM"/>
    <property type="match status" value="2"/>
</dbReference>
<feature type="domain" description="RRM" evidence="4">
    <location>
        <begin position="77"/>
        <end position="154"/>
    </location>
</feature>